<dbReference type="AlphaFoldDB" id="A0A0F6QYN8"/>
<dbReference type="KEGG" id="cku:UL82_00045"/>
<organism evidence="12 13">
    <name type="scientific">Corynebacterium kutscheri</name>
    <dbReference type="NCBI Taxonomy" id="35755"/>
    <lineage>
        <taxon>Bacteria</taxon>
        <taxon>Bacillati</taxon>
        <taxon>Actinomycetota</taxon>
        <taxon>Actinomycetes</taxon>
        <taxon>Mycobacteriales</taxon>
        <taxon>Corynebacteriaceae</taxon>
        <taxon>Corynebacterium</taxon>
    </lineage>
</organism>
<dbReference type="GO" id="GO:0005694">
    <property type="term" value="C:chromosome"/>
    <property type="evidence" value="ECO:0007669"/>
    <property type="project" value="InterPro"/>
</dbReference>
<dbReference type="PROSITE" id="PS52040">
    <property type="entry name" value="TOPO_IIA"/>
    <property type="match status" value="1"/>
</dbReference>
<dbReference type="GO" id="GO:0009330">
    <property type="term" value="C:DNA topoisomerase type II (double strand cut, ATP-hydrolyzing) complex"/>
    <property type="evidence" value="ECO:0007669"/>
    <property type="project" value="TreeGrafter"/>
</dbReference>
<evidence type="ECO:0000256" key="1">
    <source>
        <dbReference type="ARBA" id="ARBA00000185"/>
    </source>
</evidence>
<dbReference type="InterPro" id="IPR050220">
    <property type="entry name" value="Type_II_DNA_Topoisomerases"/>
</dbReference>
<evidence type="ECO:0000256" key="4">
    <source>
        <dbReference type="ARBA" id="ARBA00022741"/>
    </source>
</evidence>
<evidence type="ECO:0000313" key="12">
    <source>
        <dbReference type="EMBL" id="AKE40255.1"/>
    </source>
</evidence>
<evidence type="ECO:0000256" key="6">
    <source>
        <dbReference type="ARBA" id="ARBA00023029"/>
    </source>
</evidence>
<evidence type="ECO:0000256" key="9">
    <source>
        <dbReference type="HAMAP-Rule" id="MF_01897"/>
    </source>
</evidence>
<protein>
    <recommendedName>
        <fullName evidence="9">DNA gyrase subunit A</fullName>
        <ecNumber evidence="9">5.6.2.2</ecNumber>
    </recommendedName>
</protein>
<dbReference type="SMART" id="SM00434">
    <property type="entry name" value="TOP4c"/>
    <property type="match status" value="1"/>
</dbReference>
<gene>
    <name evidence="9 12" type="primary">gyrA</name>
    <name evidence="12" type="ORF">UL82_00045</name>
</gene>
<keyword evidence="13" id="KW-1185">Reference proteome</keyword>
<dbReference type="Pfam" id="PF00521">
    <property type="entry name" value="DNA_topoisoIV"/>
    <property type="match status" value="1"/>
</dbReference>
<feature type="short sequence motif" description="GyrA-box" evidence="9">
    <location>
        <begin position="535"/>
        <end position="541"/>
    </location>
</feature>
<dbReference type="InterPro" id="IPR013760">
    <property type="entry name" value="Topo_IIA-like_dom_sf"/>
</dbReference>
<evidence type="ECO:0000256" key="10">
    <source>
        <dbReference type="PROSITE-ProRule" id="PRU01384"/>
    </source>
</evidence>
<dbReference type="GO" id="GO:0006265">
    <property type="term" value="P:DNA topological change"/>
    <property type="evidence" value="ECO:0007669"/>
    <property type="project" value="UniProtKB-UniRule"/>
</dbReference>
<evidence type="ECO:0000256" key="5">
    <source>
        <dbReference type="ARBA" id="ARBA00022840"/>
    </source>
</evidence>
<sequence>MSDDLLSGDGYDRVLPIDLNEEMQTSYIDYAMSVIVGRALPEVRDGLKPVHRRILYAMYDSGYRPDRGYVKASRPVADTMGQFHPHGDGAIYDTLVRLAQDWNMRYPFVDGQGNFGSRGNDGPAAMRYTECRLTPLAMEMVRDIRENTVNFSPNYDGKTQEPDILPARVPNLLMNGSNGIAVGMATNIPPHNLNELADAIFWLLENPDAEDAEALEACMEYVKGPDFPTAGLIVGTQGIKDAYTTGRGSIRMRGVTSIEEEGNRQTIVITELPYQVNPDNMISNIAEQVRDGKLAGISKIEDESSDRVGMRIVVTLKRDAVPRVVLNNLYKHSQLQTSFGANMLSIVDGVPRTLRLDQMLRYYVEHQIEVIVRRTQYRLDEAEKRAHILRGLVKALDMIDEVIALIRRSATVDIAREGLKDLLDIDDVQADAILAMQLRRLAALERQKIVDELAEIELEIADLKDILASPERQRIIVRDELKEIVNKYGDERRTQIIAATGDVTEEDLIARENVVVTITSTGYAKRTKVDAYKAQKRGGKGVRGAELKQDDIVRHFFVCSTHDWILFFTNFGRVYRLKAYELPETSRTARGQHVANLLEFQPEERIAQVIQIQSYTDAPYLVLATAQGRVKKSRLSDYESNRSGGLIAINLNEGDKLIGAALCSNEDDLLLVSEEGQSIRFSANDDQLRPMGRSTAGVKGMRFRDDDQLLAMCVVRDGEYLLVATSGGYGKRTAMSEYNTQGRGGMGVVTFKYNAKRGKLIGALAVNEDDQIFAITSAGGVIRTEVNQIRPSSRQTMGVRLVNLEDGVEVLAIDRNVEGEGEEVAEALASGNTVGMADKQPTLQESIVADTTEEN</sequence>
<dbReference type="RefSeq" id="WP_046438254.1">
    <property type="nucleotide sequence ID" value="NZ_CP011312.1"/>
</dbReference>
<comment type="subunit">
    <text evidence="9">Heterotetramer, composed of two GyrA and two GyrB chains. In the heterotetramer, GyrA contains the active site tyrosine that forms a transient covalent intermediate with DNA, while GyrB binds cofactors and catalyzes ATP hydrolysis.</text>
</comment>
<dbReference type="GO" id="GO:0034335">
    <property type="term" value="F:DNA negative supercoiling activity"/>
    <property type="evidence" value="ECO:0007669"/>
    <property type="project" value="UniProtKB-ARBA"/>
</dbReference>
<dbReference type="GO" id="GO:0003677">
    <property type="term" value="F:DNA binding"/>
    <property type="evidence" value="ECO:0007669"/>
    <property type="project" value="UniProtKB-UniRule"/>
</dbReference>
<dbReference type="OrthoDB" id="9806486at2"/>
<evidence type="ECO:0000259" key="11">
    <source>
        <dbReference type="PROSITE" id="PS52040"/>
    </source>
</evidence>
<dbReference type="FunFam" id="2.120.10.90:FF:000005">
    <property type="entry name" value="DNA topoisomerase 4 subunit A"/>
    <property type="match status" value="1"/>
</dbReference>
<evidence type="ECO:0000256" key="8">
    <source>
        <dbReference type="ARBA" id="ARBA00023235"/>
    </source>
</evidence>
<dbReference type="Gene3D" id="3.30.1360.40">
    <property type="match status" value="1"/>
</dbReference>
<dbReference type="PANTHER" id="PTHR43493">
    <property type="entry name" value="DNA GYRASE/TOPOISOMERASE SUBUNIT A"/>
    <property type="match status" value="1"/>
</dbReference>
<evidence type="ECO:0000256" key="7">
    <source>
        <dbReference type="ARBA" id="ARBA00023125"/>
    </source>
</evidence>
<dbReference type="PANTHER" id="PTHR43493:SF5">
    <property type="entry name" value="DNA GYRASE SUBUNIT A, CHLOROPLASTIC_MITOCHONDRIAL"/>
    <property type="match status" value="1"/>
</dbReference>
<keyword evidence="8 9" id="KW-0413">Isomerase</keyword>
<keyword evidence="4 9" id="KW-0547">Nucleotide-binding</keyword>
<dbReference type="FunFam" id="3.30.1360.40:FF:000008">
    <property type="entry name" value="DNA topoisomerase (ATP-hydrolyzing)"/>
    <property type="match status" value="1"/>
</dbReference>
<evidence type="ECO:0000256" key="3">
    <source>
        <dbReference type="ARBA" id="ARBA00022490"/>
    </source>
</evidence>
<dbReference type="Gene3D" id="3.90.199.10">
    <property type="entry name" value="Topoisomerase II, domain 5"/>
    <property type="match status" value="1"/>
</dbReference>
<comment type="catalytic activity">
    <reaction evidence="1 9 10">
        <text>ATP-dependent breakage, passage and rejoining of double-stranded DNA.</text>
        <dbReference type="EC" id="5.6.2.2"/>
    </reaction>
</comment>
<dbReference type="SUPFAM" id="SSF56719">
    <property type="entry name" value="Type II DNA topoisomerase"/>
    <property type="match status" value="1"/>
</dbReference>
<dbReference type="NCBIfam" id="TIGR01063">
    <property type="entry name" value="gyrA"/>
    <property type="match status" value="1"/>
</dbReference>
<dbReference type="InterPro" id="IPR006691">
    <property type="entry name" value="GyrA/parC_rep"/>
</dbReference>
<dbReference type="GO" id="GO:0006261">
    <property type="term" value="P:DNA-templated DNA replication"/>
    <property type="evidence" value="ECO:0007669"/>
    <property type="project" value="UniProtKB-UniRule"/>
</dbReference>
<comment type="function">
    <text evidence="9">A type II topoisomerase that negatively supercoils closed circular double-stranded (ds) DNA in an ATP-dependent manner to modulate DNA topology and maintain chromosomes in an underwound state. Negative supercoiling favors strand separation, and DNA replication, transcription, recombination and repair, all of which involve strand separation. Also able to catalyze the interconversion of other topological isomers of dsDNA rings, including catenanes and knotted rings. Type II topoisomerases break and join 2 DNA strands simultaneously in an ATP-dependent manner.</text>
</comment>
<dbReference type="Proteomes" id="UP000033457">
    <property type="component" value="Chromosome"/>
</dbReference>
<evidence type="ECO:0000313" key="13">
    <source>
        <dbReference type="Proteomes" id="UP000033457"/>
    </source>
</evidence>
<dbReference type="Gene3D" id="1.10.268.10">
    <property type="entry name" value="Topoisomerase, domain 3"/>
    <property type="match status" value="1"/>
</dbReference>
<keyword evidence="5 9" id="KW-0067">ATP-binding</keyword>
<dbReference type="HOGENOM" id="CLU_002977_6_1_11"/>
<comment type="subcellular location">
    <subcellularLocation>
        <location evidence="9">Cytoplasm</location>
    </subcellularLocation>
</comment>
<dbReference type="InterPro" id="IPR013757">
    <property type="entry name" value="Topo_IIA_A_a_sf"/>
</dbReference>
<dbReference type="EMBL" id="CP011312">
    <property type="protein sequence ID" value="AKE40255.1"/>
    <property type="molecule type" value="Genomic_DNA"/>
</dbReference>
<dbReference type="Gene3D" id="2.120.10.90">
    <property type="entry name" value="DNA gyrase/topoisomerase IV, subunit A, C-terminal"/>
    <property type="match status" value="1"/>
</dbReference>
<dbReference type="Pfam" id="PF03989">
    <property type="entry name" value="DNA_gyraseA_C"/>
    <property type="match status" value="6"/>
</dbReference>
<dbReference type="SUPFAM" id="SSF101904">
    <property type="entry name" value="GyrA/ParC C-terminal domain-like"/>
    <property type="match status" value="1"/>
</dbReference>
<feature type="active site" description="O-(5'-phospho-DNA)-tyrosine intermediate" evidence="9 10">
    <location>
        <position position="128"/>
    </location>
</feature>
<dbReference type="InterPro" id="IPR005743">
    <property type="entry name" value="GyrA"/>
</dbReference>
<dbReference type="InterPro" id="IPR002205">
    <property type="entry name" value="Topo_IIA_dom_A"/>
</dbReference>
<keyword evidence="7 9" id="KW-0238">DNA-binding</keyword>
<dbReference type="EC" id="5.6.2.2" evidence="9"/>
<evidence type="ECO:0000256" key="2">
    <source>
        <dbReference type="ARBA" id="ARBA00008263"/>
    </source>
</evidence>
<dbReference type="HAMAP" id="MF_01897">
    <property type="entry name" value="GyrA"/>
    <property type="match status" value="1"/>
</dbReference>
<keyword evidence="3 9" id="KW-0963">Cytoplasm</keyword>
<reference evidence="12 13" key="1">
    <citation type="journal article" date="2015" name="Genome Announc.">
        <title>Complete Genome Sequence of Corynebacterium kutscheri DSM 20755, a Corynebacterial Type Strain with Remarkably Low G+C Content of Chromosomal DNA.</title>
        <authorList>
            <person name="Ruckert C."/>
            <person name="Albersmeier A."/>
            <person name="Winkler A."/>
            <person name="Tauch A."/>
        </authorList>
    </citation>
    <scope>NUCLEOTIDE SEQUENCE [LARGE SCALE GENOMIC DNA]</scope>
    <source>
        <strain evidence="12 13">DSM 20755</strain>
    </source>
</reference>
<dbReference type="CDD" id="cd00187">
    <property type="entry name" value="TOP4c"/>
    <property type="match status" value="1"/>
</dbReference>
<dbReference type="InterPro" id="IPR035516">
    <property type="entry name" value="Gyrase/topoIV_suA_C"/>
</dbReference>
<name>A0A0F6QYN8_9CORY</name>
<dbReference type="NCBIfam" id="NF004043">
    <property type="entry name" value="PRK05560.1"/>
    <property type="match status" value="1"/>
</dbReference>
<feature type="domain" description="Topo IIA-type catalytic" evidence="11">
    <location>
        <begin position="40"/>
        <end position="508"/>
    </location>
</feature>
<dbReference type="GO" id="GO:0005737">
    <property type="term" value="C:cytoplasm"/>
    <property type="evidence" value="ECO:0007669"/>
    <property type="project" value="UniProtKB-SubCell"/>
</dbReference>
<keyword evidence="6 9" id="KW-0799">Topoisomerase</keyword>
<dbReference type="FunFam" id="1.10.268.10:FF:000001">
    <property type="entry name" value="DNA gyrase subunit A"/>
    <property type="match status" value="1"/>
</dbReference>
<dbReference type="GO" id="GO:0005524">
    <property type="term" value="F:ATP binding"/>
    <property type="evidence" value="ECO:0007669"/>
    <property type="project" value="UniProtKB-UniRule"/>
</dbReference>
<comment type="miscellaneous">
    <text evidence="9">Few gyrases are as efficient as E.coli at forming negative supercoils. Not all organisms have 2 type II topoisomerases; in organisms with a single type II topoisomerase this enzyme also has to decatenate newly replicated chromosomes.</text>
</comment>
<accession>A0A0F6QYN8</accession>
<dbReference type="InterPro" id="IPR013758">
    <property type="entry name" value="Topo_IIA_A/C_ab"/>
</dbReference>
<dbReference type="STRING" id="35755.UL82_00045"/>
<comment type="similarity">
    <text evidence="2 9">Belongs to the type II topoisomerase GyrA/ParC subunit family.</text>
</comment>
<proteinExistence type="inferred from homology"/>
<dbReference type="NCBIfam" id="NF004044">
    <property type="entry name" value="PRK05561.1"/>
    <property type="match status" value="1"/>
</dbReference>